<feature type="transmembrane region" description="Helical" evidence="7">
    <location>
        <begin position="295"/>
        <end position="319"/>
    </location>
</feature>
<dbReference type="EMBL" id="UINC01010579">
    <property type="protein sequence ID" value="SVA47016.1"/>
    <property type="molecule type" value="Genomic_DNA"/>
</dbReference>
<proteinExistence type="inferred from homology"/>
<evidence type="ECO:0000256" key="2">
    <source>
        <dbReference type="ARBA" id="ARBA00006434"/>
    </source>
</evidence>
<comment type="subcellular location">
    <subcellularLocation>
        <location evidence="1">Membrane</location>
        <topology evidence="1">Multi-pass membrane protein</topology>
    </subcellularLocation>
</comment>
<feature type="transmembrane region" description="Helical" evidence="7">
    <location>
        <begin position="164"/>
        <end position="183"/>
    </location>
</feature>
<feature type="transmembrane region" description="Helical" evidence="7">
    <location>
        <begin position="395"/>
        <end position="415"/>
    </location>
</feature>
<dbReference type="InterPro" id="IPR038377">
    <property type="entry name" value="Na/Glc_symporter_sf"/>
</dbReference>
<dbReference type="GO" id="GO:0022857">
    <property type="term" value="F:transmembrane transporter activity"/>
    <property type="evidence" value="ECO:0007669"/>
    <property type="project" value="InterPro"/>
</dbReference>
<dbReference type="GO" id="GO:0005886">
    <property type="term" value="C:plasma membrane"/>
    <property type="evidence" value="ECO:0007669"/>
    <property type="project" value="TreeGrafter"/>
</dbReference>
<feature type="transmembrane region" description="Helical" evidence="7">
    <location>
        <begin position="27"/>
        <end position="50"/>
    </location>
</feature>
<sequence length="456" mass="48644">MVIISLLANKKIKGSVDFFVAGRNLPLWLCTATLTATWFGGGTVLGAAGAAYDGGIIGVIADPIGAALCLILAGLFYVRTIRRMKILTVVDFFQLRYGMIPAQIAAIAQLILYIGWSGSLLISIGVIIENVIGLPQVTSIAVGTMVVIAYTVLGGMWAVSLTDFIQMVIIILGLGLIVPFIGLESGGFGELWSNIPKEKLYLFPQSSNVLDWLNYLQAWLVIGVGGIAGQDLLQRSMSAKNEQVAEYSAYLSGAIYLTIGLIPVFIGIVGADLLPEIENPEYIVPQVALRFLPPIAAGIFITALLAAVMSSADSALLACGSIIGNNMISQFKRTKEDPLFFSRIAIPCCAILALIAALYFKNIYQLLLASYSTSLVALFAPFTAGIWWKKTNTSGAIASMGCGLFSWILFQILLPSHPGDLYAMFISIIALVLGSVLTQGSDTPLALTDLDGKQLT</sequence>
<keyword evidence="4 7" id="KW-0812">Transmembrane</keyword>
<feature type="transmembrane region" description="Helical" evidence="7">
    <location>
        <begin position="254"/>
        <end position="275"/>
    </location>
</feature>
<feature type="transmembrane region" description="Helical" evidence="7">
    <location>
        <begin position="104"/>
        <end position="128"/>
    </location>
</feature>
<dbReference type="InterPro" id="IPR001734">
    <property type="entry name" value="Na/solute_symporter"/>
</dbReference>
<name>A0A381W390_9ZZZZ</name>
<accession>A0A381W390</accession>
<dbReference type="InterPro" id="IPR050277">
    <property type="entry name" value="Sodium:Solute_Symporter"/>
</dbReference>
<evidence type="ECO:0000256" key="6">
    <source>
        <dbReference type="ARBA" id="ARBA00023136"/>
    </source>
</evidence>
<dbReference type="PANTHER" id="PTHR48086:SF7">
    <property type="entry name" value="SODIUM-SOLUTE SYMPORTER-RELATED"/>
    <property type="match status" value="1"/>
</dbReference>
<evidence type="ECO:0000256" key="5">
    <source>
        <dbReference type="ARBA" id="ARBA00022989"/>
    </source>
</evidence>
<keyword evidence="5 7" id="KW-1133">Transmembrane helix</keyword>
<feature type="transmembrane region" description="Helical" evidence="7">
    <location>
        <begin position="56"/>
        <end position="78"/>
    </location>
</feature>
<dbReference type="Gene3D" id="1.20.1730.10">
    <property type="entry name" value="Sodium/glucose cotransporter"/>
    <property type="match status" value="1"/>
</dbReference>
<feature type="transmembrane region" description="Helical" evidence="7">
    <location>
        <begin position="140"/>
        <end position="159"/>
    </location>
</feature>
<keyword evidence="6 7" id="KW-0472">Membrane</keyword>
<feature type="transmembrane region" description="Helical" evidence="7">
    <location>
        <begin position="212"/>
        <end position="233"/>
    </location>
</feature>
<evidence type="ECO:0000256" key="7">
    <source>
        <dbReference type="SAM" id="Phobius"/>
    </source>
</evidence>
<comment type="similarity">
    <text evidence="2">Belongs to the sodium:solute symporter (SSF) (TC 2.A.21) family.</text>
</comment>
<evidence type="ECO:0000256" key="3">
    <source>
        <dbReference type="ARBA" id="ARBA00022448"/>
    </source>
</evidence>
<dbReference type="PANTHER" id="PTHR48086">
    <property type="entry name" value="SODIUM/PROLINE SYMPORTER-RELATED"/>
    <property type="match status" value="1"/>
</dbReference>
<reference evidence="8" key="1">
    <citation type="submission" date="2018-05" db="EMBL/GenBank/DDBJ databases">
        <authorList>
            <person name="Lanie J.A."/>
            <person name="Ng W.-L."/>
            <person name="Kazmierczak K.M."/>
            <person name="Andrzejewski T.M."/>
            <person name="Davidsen T.M."/>
            <person name="Wayne K.J."/>
            <person name="Tettelin H."/>
            <person name="Glass J.I."/>
            <person name="Rusch D."/>
            <person name="Podicherti R."/>
            <person name="Tsui H.-C.T."/>
            <person name="Winkler M.E."/>
        </authorList>
    </citation>
    <scope>NUCLEOTIDE SEQUENCE</scope>
</reference>
<gene>
    <name evidence="8" type="ORF">METZ01_LOCUS99870</name>
</gene>
<evidence type="ECO:0000313" key="8">
    <source>
        <dbReference type="EMBL" id="SVA47016.1"/>
    </source>
</evidence>
<evidence type="ECO:0000256" key="4">
    <source>
        <dbReference type="ARBA" id="ARBA00022692"/>
    </source>
</evidence>
<organism evidence="8">
    <name type="scientific">marine metagenome</name>
    <dbReference type="NCBI Taxonomy" id="408172"/>
    <lineage>
        <taxon>unclassified sequences</taxon>
        <taxon>metagenomes</taxon>
        <taxon>ecological metagenomes</taxon>
    </lineage>
</organism>
<dbReference type="Pfam" id="PF00474">
    <property type="entry name" value="SSF"/>
    <property type="match status" value="1"/>
</dbReference>
<keyword evidence="3" id="KW-0813">Transport</keyword>
<feature type="transmembrane region" description="Helical" evidence="7">
    <location>
        <begin position="421"/>
        <end position="438"/>
    </location>
</feature>
<protein>
    <recommendedName>
        <fullName evidence="9">Sodium/solute symporter</fullName>
    </recommendedName>
</protein>
<dbReference type="PROSITE" id="PS50283">
    <property type="entry name" value="NA_SOLUT_SYMP_3"/>
    <property type="match status" value="1"/>
</dbReference>
<dbReference type="CDD" id="cd11474">
    <property type="entry name" value="SLC5sbd_CHT"/>
    <property type="match status" value="1"/>
</dbReference>
<evidence type="ECO:0000256" key="1">
    <source>
        <dbReference type="ARBA" id="ARBA00004141"/>
    </source>
</evidence>
<feature type="transmembrane region" description="Helical" evidence="7">
    <location>
        <begin position="366"/>
        <end position="388"/>
    </location>
</feature>
<feature type="transmembrane region" description="Helical" evidence="7">
    <location>
        <begin position="340"/>
        <end position="360"/>
    </location>
</feature>
<evidence type="ECO:0008006" key="9">
    <source>
        <dbReference type="Google" id="ProtNLM"/>
    </source>
</evidence>
<dbReference type="AlphaFoldDB" id="A0A381W390"/>